<accession>A0ABM1B8D0</accession>
<protein>
    <submittedName>
        <fullName evidence="2">Uncharacterized protein LOC106461585</fullName>
    </submittedName>
</protein>
<dbReference type="Proteomes" id="UP000694941">
    <property type="component" value="Unplaced"/>
</dbReference>
<evidence type="ECO:0000313" key="2">
    <source>
        <dbReference type="RefSeq" id="XP_013776881.1"/>
    </source>
</evidence>
<dbReference type="GeneID" id="106461585"/>
<evidence type="ECO:0000313" key="1">
    <source>
        <dbReference type="Proteomes" id="UP000694941"/>
    </source>
</evidence>
<reference evidence="2" key="1">
    <citation type="submission" date="2025-08" db="UniProtKB">
        <authorList>
            <consortium name="RefSeq"/>
        </authorList>
    </citation>
    <scope>IDENTIFICATION</scope>
    <source>
        <tissue evidence="2">Muscle</tissue>
    </source>
</reference>
<keyword evidence="1" id="KW-1185">Reference proteome</keyword>
<organism evidence="1 2">
    <name type="scientific">Limulus polyphemus</name>
    <name type="common">Atlantic horseshoe crab</name>
    <dbReference type="NCBI Taxonomy" id="6850"/>
    <lineage>
        <taxon>Eukaryota</taxon>
        <taxon>Metazoa</taxon>
        <taxon>Ecdysozoa</taxon>
        <taxon>Arthropoda</taxon>
        <taxon>Chelicerata</taxon>
        <taxon>Merostomata</taxon>
        <taxon>Xiphosura</taxon>
        <taxon>Limulidae</taxon>
        <taxon>Limulus</taxon>
    </lineage>
</organism>
<sequence>MWNKVERIILDSAIEILERSKGSIPTDKETWWWSKNIPNVMKKKFIKNVKKAVTMGKDSNEREGQKIIYKLEKARDRVTKDITKTKIIKDVNEEPICDEEWF</sequence>
<dbReference type="RefSeq" id="XP_013776881.1">
    <property type="nucleotide sequence ID" value="XM_013921427.1"/>
</dbReference>
<name>A0ABM1B8D0_LIMPO</name>
<proteinExistence type="predicted"/>
<gene>
    <name evidence="2" type="primary">LOC106461585</name>
</gene>